<evidence type="ECO:0000256" key="1">
    <source>
        <dbReference type="ARBA" id="ARBA00004173"/>
    </source>
</evidence>
<dbReference type="PANTHER" id="PTHR37984">
    <property type="entry name" value="PROTEIN CBG26694"/>
    <property type="match status" value="1"/>
</dbReference>
<evidence type="ECO:0000256" key="2">
    <source>
        <dbReference type="ARBA" id="ARBA00022679"/>
    </source>
</evidence>
<evidence type="ECO:0000256" key="7">
    <source>
        <dbReference type="ARBA" id="ARBA00022918"/>
    </source>
</evidence>
<dbReference type="RefSeq" id="XP_070859726.1">
    <property type="nucleotide sequence ID" value="XM_071000300.1"/>
</dbReference>
<dbReference type="InterPro" id="IPR036397">
    <property type="entry name" value="RNaseH_sf"/>
</dbReference>
<dbReference type="CDD" id="cd09274">
    <property type="entry name" value="RNase_HI_RT_Ty3"/>
    <property type="match status" value="1"/>
</dbReference>
<feature type="domain" description="Integrase zinc-binding" evidence="11">
    <location>
        <begin position="190"/>
        <end position="245"/>
    </location>
</feature>
<keyword evidence="8" id="KW-0496">Mitochondrion</keyword>
<dbReference type="Gene3D" id="1.10.340.70">
    <property type="match status" value="1"/>
</dbReference>
<dbReference type="InterPro" id="IPR043502">
    <property type="entry name" value="DNA/RNA_pol_sf"/>
</dbReference>
<gene>
    <name evidence="12" type="ORF">HOO65_030047</name>
</gene>
<dbReference type="GeneID" id="98116864"/>
<evidence type="ECO:0000256" key="6">
    <source>
        <dbReference type="ARBA" id="ARBA00022801"/>
    </source>
</evidence>
<dbReference type="InterPro" id="IPR041588">
    <property type="entry name" value="Integrase_H2C2"/>
</dbReference>
<dbReference type="SUPFAM" id="SSF53098">
    <property type="entry name" value="Ribonuclease H-like"/>
    <property type="match status" value="1"/>
</dbReference>
<evidence type="ECO:0000259" key="10">
    <source>
        <dbReference type="Pfam" id="PF17917"/>
    </source>
</evidence>
<dbReference type="PANTHER" id="PTHR37984:SF5">
    <property type="entry name" value="PROTEIN NYNRIN-LIKE"/>
    <property type="match status" value="1"/>
</dbReference>
<evidence type="ECO:0000256" key="9">
    <source>
        <dbReference type="SAM" id="MobiDB-lite"/>
    </source>
</evidence>
<reference evidence="12 13" key="1">
    <citation type="submission" date="2020-05" db="EMBL/GenBank/DDBJ databases">
        <title>Ceratocystis lukuohia genome.</title>
        <authorList>
            <person name="Harrington T.C."/>
            <person name="Kim K."/>
            <person name="Mayers C.G."/>
        </authorList>
    </citation>
    <scope>NUCLEOTIDE SEQUENCE [LARGE SCALE GENOMIC DNA]</scope>
    <source>
        <strain evidence="12 13">C4212</strain>
    </source>
</reference>
<evidence type="ECO:0000256" key="5">
    <source>
        <dbReference type="ARBA" id="ARBA00022759"/>
    </source>
</evidence>
<dbReference type="InterPro" id="IPR041373">
    <property type="entry name" value="RT_RNaseH"/>
</dbReference>
<dbReference type="SUPFAM" id="SSF56672">
    <property type="entry name" value="DNA/RNA polymerases"/>
    <property type="match status" value="1"/>
</dbReference>
<name>A0ABR4MJV6_9PEZI</name>
<keyword evidence="5" id="KW-0255">Endonuclease</keyword>
<evidence type="ECO:0000259" key="11">
    <source>
        <dbReference type="Pfam" id="PF17921"/>
    </source>
</evidence>
<dbReference type="Pfam" id="PF17917">
    <property type="entry name" value="RT_RNaseH"/>
    <property type="match status" value="1"/>
</dbReference>
<keyword evidence="6" id="KW-0378">Hydrolase</keyword>
<accession>A0ABR4MJV6</accession>
<feature type="region of interest" description="Disordered" evidence="9">
    <location>
        <begin position="81"/>
        <end position="101"/>
    </location>
</feature>
<sequence length="337" mass="39122">MNDAERNYAIHDKELLGVICCFKEWYAMLRGLVGFTLVTNHKNLQYFAKKQLLNERQIRWSEFLQTLPPLKVIHRPGRLNQAADALSRKEQDEPKDPSEGRELQLWKHEQDPPLQAMLTQRQNSLFENRELQDLWDEGADGDEETEAIWSAVRSQDTTKLPKSVRGQLGDFTEKDGRLFCRDRLWVPNSEPLRTRLLQEAHDSRVTGHPGRDGTIEILRRQFYWPGLKSDVRQFLRNCDICGRGKVWRQKKQGILQPLPIPDKQWKQISIDFMGPLPKCDNTGNEHVMVITDRLTGNVTLRALPNIQTETVVNHFNECHYGHHGPPDSIISAQYMID</sequence>
<evidence type="ECO:0000256" key="4">
    <source>
        <dbReference type="ARBA" id="ARBA00022722"/>
    </source>
</evidence>
<keyword evidence="3" id="KW-0548">Nucleotidyltransferase</keyword>
<keyword evidence="4" id="KW-0540">Nuclease</keyword>
<proteinExistence type="predicted"/>
<protein>
    <submittedName>
        <fullName evidence="12">Pol-like protein</fullName>
    </submittedName>
</protein>
<dbReference type="Proteomes" id="UP001610728">
    <property type="component" value="Unassembled WGS sequence"/>
</dbReference>
<keyword evidence="2" id="KW-0808">Transferase</keyword>
<organism evidence="12 13">
    <name type="scientific">Ceratocystis lukuohia</name>
    <dbReference type="NCBI Taxonomy" id="2019550"/>
    <lineage>
        <taxon>Eukaryota</taxon>
        <taxon>Fungi</taxon>
        <taxon>Dikarya</taxon>
        <taxon>Ascomycota</taxon>
        <taxon>Pezizomycotina</taxon>
        <taxon>Sordariomycetes</taxon>
        <taxon>Hypocreomycetidae</taxon>
        <taxon>Microascales</taxon>
        <taxon>Ceratocystidaceae</taxon>
        <taxon>Ceratocystis</taxon>
    </lineage>
</organism>
<dbReference type="InterPro" id="IPR050951">
    <property type="entry name" value="Retrovirus_Pol_polyprotein"/>
</dbReference>
<feature type="compositionally biased region" description="Basic and acidic residues" evidence="9">
    <location>
        <begin position="86"/>
        <end position="101"/>
    </location>
</feature>
<evidence type="ECO:0000313" key="13">
    <source>
        <dbReference type="Proteomes" id="UP001610728"/>
    </source>
</evidence>
<keyword evidence="7" id="KW-0695">RNA-directed DNA polymerase</keyword>
<comment type="subcellular location">
    <subcellularLocation>
        <location evidence="1">Mitochondrion</location>
    </subcellularLocation>
</comment>
<dbReference type="EMBL" id="JABSNW010000003">
    <property type="protein sequence ID" value="KAL2888546.1"/>
    <property type="molecule type" value="Genomic_DNA"/>
</dbReference>
<feature type="domain" description="Reverse transcriptase RNase H-like" evidence="10">
    <location>
        <begin position="1"/>
        <end position="65"/>
    </location>
</feature>
<dbReference type="Gene3D" id="3.30.420.10">
    <property type="entry name" value="Ribonuclease H-like superfamily/Ribonuclease H"/>
    <property type="match status" value="1"/>
</dbReference>
<dbReference type="Pfam" id="PF17921">
    <property type="entry name" value="Integrase_H2C2"/>
    <property type="match status" value="1"/>
</dbReference>
<dbReference type="InterPro" id="IPR012337">
    <property type="entry name" value="RNaseH-like_sf"/>
</dbReference>
<keyword evidence="13" id="KW-1185">Reference proteome</keyword>
<evidence type="ECO:0000256" key="3">
    <source>
        <dbReference type="ARBA" id="ARBA00022695"/>
    </source>
</evidence>
<comment type="caution">
    <text evidence="12">The sequence shown here is derived from an EMBL/GenBank/DDBJ whole genome shotgun (WGS) entry which is preliminary data.</text>
</comment>
<evidence type="ECO:0000313" key="12">
    <source>
        <dbReference type="EMBL" id="KAL2888546.1"/>
    </source>
</evidence>
<evidence type="ECO:0000256" key="8">
    <source>
        <dbReference type="ARBA" id="ARBA00023128"/>
    </source>
</evidence>